<dbReference type="Proteomes" id="UP000479190">
    <property type="component" value="Unassembled WGS sequence"/>
</dbReference>
<dbReference type="PROSITE" id="PS50240">
    <property type="entry name" value="TRYPSIN_DOM"/>
    <property type="match status" value="2"/>
</dbReference>
<keyword evidence="2" id="KW-0645">Protease</keyword>
<dbReference type="InterPro" id="IPR050430">
    <property type="entry name" value="Peptidase_S1"/>
</dbReference>
<evidence type="ECO:0000256" key="1">
    <source>
        <dbReference type="ARBA" id="ARBA00007664"/>
    </source>
</evidence>
<comment type="similarity">
    <text evidence="1">Belongs to the peptidase S1 family.</text>
</comment>
<reference evidence="9 10" key="1">
    <citation type="submission" date="2020-02" db="EMBL/GenBank/DDBJ databases">
        <authorList>
            <person name="Ferguson B K."/>
        </authorList>
    </citation>
    <scope>NUCLEOTIDE SEQUENCE [LARGE SCALE GENOMIC DNA]</scope>
</reference>
<organism evidence="9 10">
    <name type="scientific">Trichogramma brassicae</name>
    <dbReference type="NCBI Taxonomy" id="86971"/>
    <lineage>
        <taxon>Eukaryota</taxon>
        <taxon>Metazoa</taxon>
        <taxon>Ecdysozoa</taxon>
        <taxon>Arthropoda</taxon>
        <taxon>Hexapoda</taxon>
        <taxon>Insecta</taxon>
        <taxon>Pterygota</taxon>
        <taxon>Neoptera</taxon>
        <taxon>Endopterygota</taxon>
        <taxon>Hymenoptera</taxon>
        <taxon>Apocrita</taxon>
        <taxon>Proctotrupomorpha</taxon>
        <taxon>Chalcidoidea</taxon>
        <taxon>Trichogrammatidae</taxon>
        <taxon>Trichogramma</taxon>
    </lineage>
</organism>
<dbReference type="SMART" id="SM00020">
    <property type="entry name" value="Tryp_SPc"/>
    <property type="match status" value="2"/>
</dbReference>
<dbReference type="InterPro" id="IPR043504">
    <property type="entry name" value="Peptidase_S1_PA_chymotrypsin"/>
</dbReference>
<feature type="region of interest" description="Disordered" evidence="6">
    <location>
        <begin position="833"/>
        <end position="856"/>
    </location>
</feature>
<evidence type="ECO:0000313" key="9">
    <source>
        <dbReference type="EMBL" id="CAB0030493.1"/>
    </source>
</evidence>
<keyword evidence="4" id="KW-0720">Serine protease</keyword>
<dbReference type="PRINTS" id="PR00722">
    <property type="entry name" value="CHYMOTRYPSIN"/>
</dbReference>
<evidence type="ECO:0000256" key="5">
    <source>
        <dbReference type="ARBA" id="ARBA00023157"/>
    </source>
</evidence>
<dbReference type="PANTHER" id="PTHR24276">
    <property type="entry name" value="POLYSERASE-RELATED"/>
    <property type="match status" value="1"/>
</dbReference>
<evidence type="ECO:0000313" key="10">
    <source>
        <dbReference type="Proteomes" id="UP000479190"/>
    </source>
</evidence>
<keyword evidence="10" id="KW-1185">Reference proteome</keyword>
<dbReference type="SUPFAM" id="SSF50494">
    <property type="entry name" value="Trypsin-like serine proteases"/>
    <property type="match status" value="4"/>
</dbReference>
<evidence type="ECO:0000256" key="7">
    <source>
        <dbReference type="SAM" id="SignalP"/>
    </source>
</evidence>
<evidence type="ECO:0000256" key="6">
    <source>
        <dbReference type="SAM" id="MobiDB-lite"/>
    </source>
</evidence>
<dbReference type="Gene3D" id="2.40.10.10">
    <property type="entry name" value="Trypsin-like serine proteases"/>
    <property type="match status" value="4"/>
</dbReference>
<dbReference type="InterPro" id="IPR001254">
    <property type="entry name" value="Trypsin_dom"/>
</dbReference>
<dbReference type="OrthoDB" id="8189841at2759"/>
<protein>
    <recommendedName>
        <fullName evidence="8">Peptidase S1 domain-containing protein</fullName>
    </recommendedName>
</protein>
<accession>A0A6H5I1T1</accession>
<feature type="signal peptide" evidence="7">
    <location>
        <begin position="1"/>
        <end position="21"/>
    </location>
</feature>
<keyword evidence="3" id="KW-0378">Hydrolase</keyword>
<dbReference type="AlphaFoldDB" id="A0A6H5I1T1"/>
<keyword evidence="7" id="KW-0732">Signal</keyword>
<sequence length="905" mass="101983">MKPWALLFGLYLFDAIENSIGLINGDRRGYYPFAVSLQYITKNGCSRHFCGGSILDDRHILTAATCLSRDGRTIRDRPITVVAGKENLTSEWNDDESFESSVETVFVIKGSKLSDDNVAILRVINFRNFRKFIGKIVILSTFDPFVAEEPAATSNSVSQNVQDTGLSKHLGSRGAPASVPTEVSCNAENGVIGSWLHETPIVGQSTRKGESRSLYLRSDKNYEKRQRKPILISENIDRVFIFIASNSRNGDSGGPLVIENTNILVGITSYSYSKICATYEKFTRITSYLDFIKKGDSGGPLVIENTNILVGITSYSYSKICATYEKFTRITSYLDFIKKGDSGGPLVIENTNILVGITSHSNNDFCDVWKIYKDQLVLGFHQEERARIVQGEFALPGQFPYAVSLQFLSNYACTETYCGGSILDARHIITAAHCITNNVTHQFESREVSVIAGTVDLNNKVIGVYRDVEYMYVPRTWIDDVYNSHPYWNDIAILKLRNPLPIGSHPYLGTVKLPGPRDYLAPTLYTAVMNGFGVYQQTRNIFGELESSNSSPFLKFAMGTINVPDAAGCEDTEVCVRALAQYNGYLEGNCFGDSGGSLVVWGTNVLVGVDSYSIDTLCGNGERFTRVSSHLDFIRKVIQNKMDSSVAYTRQSHNLEPYLHLYPHCVTYYYERISHIYPTYMLTPRRWPLSSNNYRMLRGYVCTRVLPFSVAQVTRERERYAASWASRAQIGHGWSAPISLFGHSGARRTITRFSVSRLTHRPMCTTARGKLLAQRLVTRQFHCLERSKSKSEKFGKQERLKNFQGVIYRISIECPSVFGRRCNPIARPEAARMCTDRDSRDRTATRQPVEAKNRGKKKSIKCRVSFNSFNFRRWRRQAAAAAQYQIYYIWLVTEAVATLIQASKI</sequence>
<feature type="domain" description="Peptidase S1" evidence="8">
    <location>
        <begin position="22"/>
        <end position="342"/>
    </location>
</feature>
<dbReference type="InterPro" id="IPR001314">
    <property type="entry name" value="Peptidase_S1A"/>
</dbReference>
<dbReference type="GO" id="GO:0004252">
    <property type="term" value="F:serine-type endopeptidase activity"/>
    <property type="evidence" value="ECO:0007669"/>
    <property type="project" value="InterPro"/>
</dbReference>
<evidence type="ECO:0000256" key="3">
    <source>
        <dbReference type="ARBA" id="ARBA00022801"/>
    </source>
</evidence>
<dbReference type="PROSITE" id="PS00134">
    <property type="entry name" value="TRYPSIN_HIS"/>
    <property type="match status" value="1"/>
</dbReference>
<feature type="chain" id="PRO_5026267902" description="Peptidase S1 domain-containing protein" evidence="7">
    <location>
        <begin position="22"/>
        <end position="905"/>
    </location>
</feature>
<keyword evidence="5" id="KW-1015">Disulfide bond</keyword>
<dbReference type="InterPro" id="IPR009003">
    <property type="entry name" value="Peptidase_S1_PA"/>
</dbReference>
<dbReference type="PANTHER" id="PTHR24276:SF96">
    <property type="entry name" value="PEPTIDASE S1 DOMAIN-CONTAINING PROTEIN"/>
    <property type="match status" value="1"/>
</dbReference>
<feature type="domain" description="Peptidase S1" evidence="8">
    <location>
        <begin position="388"/>
        <end position="639"/>
    </location>
</feature>
<dbReference type="Pfam" id="PF00089">
    <property type="entry name" value="Trypsin"/>
    <property type="match status" value="4"/>
</dbReference>
<dbReference type="GO" id="GO:0006508">
    <property type="term" value="P:proteolysis"/>
    <property type="evidence" value="ECO:0007669"/>
    <property type="project" value="UniProtKB-KW"/>
</dbReference>
<feature type="compositionally biased region" description="Basic and acidic residues" evidence="6">
    <location>
        <begin position="834"/>
        <end position="853"/>
    </location>
</feature>
<dbReference type="EMBL" id="CADCXV010000491">
    <property type="protein sequence ID" value="CAB0030493.1"/>
    <property type="molecule type" value="Genomic_DNA"/>
</dbReference>
<dbReference type="CDD" id="cd00190">
    <property type="entry name" value="Tryp_SPc"/>
    <property type="match status" value="1"/>
</dbReference>
<dbReference type="InterPro" id="IPR018114">
    <property type="entry name" value="TRYPSIN_HIS"/>
</dbReference>
<evidence type="ECO:0000259" key="8">
    <source>
        <dbReference type="PROSITE" id="PS50240"/>
    </source>
</evidence>
<name>A0A6H5I1T1_9HYME</name>
<evidence type="ECO:0000256" key="4">
    <source>
        <dbReference type="ARBA" id="ARBA00022825"/>
    </source>
</evidence>
<evidence type="ECO:0000256" key="2">
    <source>
        <dbReference type="ARBA" id="ARBA00022670"/>
    </source>
</evidence>
<proteinExistence type="inferred from homology"/>
<gene>
    <name evidence="9" type="ORF">TBRA_LOCUS2492</name>
</gene>